<organism evidence="1 2">
    <name type="scientific">Aureimonas phyllosphaerae</name>
    <dbReference type="NCBI Taxonomy" id="1166078"/>
    <lineage>
        <taxon>Bacteria</taxon>
        <taxon>Pseudomonadati</taxon>
        <taxon>Pseudomonadota</taxon>
        <taxon>Alphaproteobacteria</taxon>
        <taxon>Hyphomicrobiales</taxon>
        <taxon>Aurantimonadaceae</taxon>
        <taxon>Aureimonas</taxon>
    </lineage>
</organism>
<reference evidence="1 2" key="1">
    <citation type="submission" date="2020-08" db="EMBL/GenBank/DDBJ databases">
        <title>Genomic Encyclopedia of Type Strains, Phase IV (KMG-IV): sequencing the most valuable type-strain genomes for metagenomic binning, comparative biology and taxonomic classification.</title>
        <authorList>
            <person name="Goeker M."/>
        </authorList>
    </citation>
    <scope>NUCLEOTIDE SEQUENCE [LARGE SCALE GENOMIC DNA]</scope>
    <source>
        <strain evidence="1 2">DSM 25024</strain>
    </source>
</reference>
<dbReference type="EMBL" id="JACIDO010000001">
    <property type="protein sequence ID" value="MBB3934703.1"/>
    <property type="molecule type" value="Genomic_DNA"/>
</dbReference>
<evidence type="ECO:0000313" key="1">
    <source>
        <dbReference type="EMBL" id="MBB3934703.1"/>
    </source>
</evidence>
<comment type="caution">
    <text evidence="1">The sequence shown here is derived from an EMBL/GenBank/DDBJ whole genome shotgun (WGS) entry which is preliminary data.</text>
</comment>
<accession>A0A7W6BMG6</accession>
<evidence type="ECO:0000313" key="2">
    <source>
        <dbReference type="Proteomes" id="UP000531216"/>
    </source>
</evidence>
<name>A0A7W6BMG6_9HYPH</name>
<dbReference type="OrthoDB" id="7907562at2"/>
<protein>
    <submittedName>
        <fullName evidence="1">Uncharacterized protein</fullName>
    </submittedName>
</protein>
<gene>
    <name evidence="1" type="ORF">GGR05_000814</name>
</gene>
<dbReference type="RefSeq" id="WP_090957988.1">
    <property type="nucleotide sequence ID" value="NZ_FOOA01000001.1"/>
</dbReference>
<sequence>MSVVTPVEVLAVLGPVSAVVVHEMVRSRVSAAELREALRRLRHGEMDEFEAYAELDGRTRRVVDLLSSVEAGEPRA</sequence>
<proteinExistence type="predicted"/>
<keyword evidence="2" id="KW-1185">Reference proteome</keyword>
<dbReference type="Proteomes" id="UP000531216">
    <property type="component" value="Unassembled WGS sequence"/>
</dbReference>
<dbReference type="AlphaFoldDB" id="A0A7W6BMG6"/>